<dbReference type="AlphaFoldDB" id="A0A1B2ESG2"/>
<sequence length="63" mass="7406">MNTFGEFSEFWKMGGSGDQILSPGPRYVFDFRADVCSRQATRPVLMRLIRDHRKQHCRTLRMA</sequence>
<reference evidence="1" key="1">
    <citation type="submission" date="2016-07" db="EMBL/GenBank/DDBJ databases">
        <title>Microvirga ossetica sp. nov. a new species of rhizobia isolated from root nodules of the legume species Vicia alpestris Steven originated from North Ossetia region in the Caucasus.</title>
        <authorList>
            <person name="Safronova V.I."/>
            <person name="Kuznetsova I.G."/>
            <person name="Sazanova A.L."/>
            <person name="Belimov A."/>
            <person name="Andronov E."/>
            <person name="Osledkin Y.S."/>
            <person name="Onishchuk O.P."/>
            <person name="Kurchak O.N."/>
            <person name="Shaposhnikov A.I."/>
            <person name="Willems A."/>
            <person name="Tikhonovich I.A."/>
        </authorList>
    </citation>
    <scope>NUCLEOTIDE SEQUENCE [LARGE SCALE GENOMIC DNA]</scope>
    <source>
        <strain evidence="1">V5/3M</strain>
        <plasmid evidence="1">unnamed1</plasmid>
    </source>
</reference>
<organism evidence="1">
    <name type="scientific">Microvirga ossetica</name>
    <dbReference type="NCBI Taxonomy" id="1882682"/>
    <lineage>
        <taxon>Bacteria</taxon>
        <taxon>Pseudomonadati</taxon>
        <taxon>Pseudomonadota</taxon>
        <taxon>Alphaproteobacteria</taxon>
        <taxon>Hyphomicrobiales</taxon>
        <taxon>Methylobacteriaceae</taxon>
        <taxon>Microvirga</taxon>
    </lineage>
</organism>
<keyword evidence="1" id="KW-0614">Plasmid</keyword>
<accession>A0A1B2ESG2</accession>
<proteinExistence type="predicted"/>
<geneLocation type="plasmid" evidence="1">
    <name>unnamed1</name>
</geneLocation>
<dbReference type="RefSeq" id="WP_099514012.1">
    <property type="nucleotide sequence ID" value="NZ_CP016617.1"/>
</dbReference>
<evidence type="ECO:0000313" key="1">
    <source>
        <dbReference type="EMBL" id="ANY82916.1"/>
    </source>
</evidence>
<dbReference type="EMBL" id="CP016617">
    <property type="protein sequence ID" value="ANY82916.1"/>
    <property type="molecule type" value="Genomic_DNA"/>
</dbReference>
<protein>
    <submittedName>
        <fullName evidence="1">Uncharacterized protein</fullName>
    </submittedName>
</protein>
<name>A0A1B2ESG2_9HYPH</name>
<dbReference type="KEGG" id="moc:BB934_32365"/>
<gene>
    <name evidence="1" type="ORF">BB934_32365</name>
</gene>